<dbReference type="EMBL" id="BFAA01011251">
    <property type="protein sequence ID" value="GCB75775.1"/>
    <property type="molecule type" value="Genomic_DNA"/>
</dbReference>
<dbReference type="AlphaFoldDB" id="A0A401PRM8"/>
<gene>
    <name evidence="1" type="ORF">scyTo_0017387</name>
</gene>
<protein>
    <submittedName>
        <fullName evidence="1">Uncharacterized protein</fullName>
    </submittedName>
</protein>
<evidence type="ECO:0000313" key="2">
    <source>
        <dbReference type="Proteomes" id="UP000288216"/>
    </source>
</evidence>
<dbReference type="Proteomes" id="UP000288216">
    <property type="component" value="Unassembled WGS sequence"/>
</dbReference>
<accession>A0A401PRM8</accession>
<evidence type="ECO:0000313" key="1">
    <source>
        <dbReference type="EMBL" id="GCB75775.1"/>
    </source>
</evidence>
<proteinExistence type="predicted"/>
<reference evidence="1 2" key="1">
    <citation type="journal article" date="2018" name="Nat. Ecol. Evol.">
        <title>Shark genomes provide insights into elasmobranch evolution and the origin of vertebrates.</title>
        <authorList>
            <person name="Hara Y"/>
            <person name="Yamaguchi K"/>
            <person name="Onimaru K"/>
            <person name="Kadota M"/>
            <person name="Koyanagi M"/>
            <person name="Keeley SD"/>
            <person name="Tatsumi K"/>
            <person name="Tanaka K"/>
            <person name="Motone F"/>
            <person name="Kageyama Y"/>
            <person name="Nozu R"/>
            <person name="Adachi N"/>
            <person name="Nishimura O"/>
            <person name="Nakagawa R"/>
            <person name="Tanegashima C"/>
            <person name="Kiyatake I"/>
            <person name="Matsumoto R"/>
            <person name="Murakumo K"/>
            <person name="Nishida K"/>
            <person name="Terakita A"/>
            <person name="Kuratani S"/>
            <person name="Sato K"/>
            <person name="Hyodo S Kuraku.S."/>
        </authorList>
    </citation>
    <scope>NUCLEOTIDE SEQUENCE [LARGE SCALE GENOMIC DNA]</scope>
</reference>
<name>A0A401PRM8_SCYTO</name>
<organism evidence="1 2">
    <name type="scientific">Scyliorhinus torazame</name>
    <name type="common">Cloudy catshark</name>
    <name type="synonym">Catulus torazame</name>
    <dbReference type="NCBI Taxonomy" id="75743"/>
    <lineage>
        <taxon>Eukaryota</taxon>
        <taxon>Metazoa</taxon>
        <taxon>Chordata</taxon>
        <taxon>Craniata</taxon>
        <taxon>Vertebrata</taxon>
        <taxon>Chondrichthyes</taxon>
        <taxon>Elasmobranchii</taxon>
        <taxon>Galeomorphii</taxon>
        <taxon>Galeoidea</taxon>
        <taxon>Carcharhiniformes</taxon>
        <taxon>Scyliorhinidae</taxon>
        <taxon>Scyliorhinus</taxon>
    </lineage>
</organism>
<comment type="caution">
    <text evidence="1">The sequence shown here is derived from an EMBL/GenBank/DDBJ whole genome shotgun (WGS) entry which is preliminary data.</text>
</comment>
<sequence>MGCSWSKPPPDPSSDPQELVESASSYVSEPIVPTYCVREAAASTHSYREHSGGYVDHRGGYGYEEEHLFFQTFFSVLDRFPGYHGTLQRWKNSVQRAAEQGSHILKWDYIWREDHMAYLRTLRRVSELAEEDCFTDADLVKLVALAKKVVKHREREYYQAKGSGRDNWSHQKVKQGWSELVGNLENLID</sequence>
<keyword evidence="2" id="KW-1185">Reference proteome</keyword>
<dbReference type="OrthoDB" id="9950497at2759"/>
<dbReference type="OMA" id="HREREYY"/>